<sequence>MWVSTSKHWRTNVGAGLLAKASYQSTSMLHDTSLSRASRIAAPPLPQGLVVVCCHAPSGSAQHPDSRFFRIGQSGR</sequence>
<organism evidence="1 2">
    <name type="scientific">Pseudomonas jessenii</name>
    <dbReference type="NCBI Taxonomy" id="77298"/>
    <lineage>
        <taxon>Bacteria</taxon>
        <taxon>Pseudomonadati</taxon>
        <taxon>Pseudomonadota</taxon>
        <taxon>Gammaproteobacteria</taxon>
        <taxon>Pseudomonadales</taxon>
        <taxon>Pseudomonadaceae</taxon>
        <taxon>Pseudomonas</taxon>
    </lineage>
</organism>
<dbReference type="OrthoDB" id="7032558at2"/>
<evidence type="ECO:0000313" key="2">
    <source>
        <dbReference type="Proteomes" id="UP000247437"/>
    </source>
</evidence>
<dbReference type="AlphaFoldDB" id="A0A2W0EQY6"/>
<reference evidence="1 2" key="1">
    <citation type="journal article" date="2018" name="Appl. Microbiol. Biotechnol.">
        <title>Characterization of the caprolactam degradation pathway in Pseudomonas jessenii using mass spectrometry-based proteomics.</title>
        <authorList>
            <person name="Otzen M."/>
            <person name="Palacio C."/>
            <person name="Janssen D.B."/>
        </authorList>
    </citation>
    <scope>NUCLEOTIDE SEQUENCE [LARGE SCALE GENOMIC DNA]</scope>
    <source>
        <strain evidence="1 2">GO3</strain>
    </source>
</reference>
<dbReference type="Proteomes" id="UP000247437">
    <property type="component" value="Unassembled WGS sequence"/>
</dbReference>
<dbReference type="EMBL" id="PDLL01000371">
    <property type="protein sequence ID" value="PYY68078.1"/>
    <property type="molecule type" value="Genomic_DNA"/>
</dbReference>
<proteinExistence type="predicted"/>
<name>A0A2W0EQY6_PSEJE</name>
<evidence type="ECO:0000313" key="1">
    <source>
        <dbReference type="EMBL" id="PYY68078.1"/>
    </source>
</evidence>
<gene>
    <name evidence="1" type="ORF">CRX42_23675</name>
</gene>
<comment type="caution">
    <text evidence="1">The sequence shown here is derived from an EMBL/GenBank/DDBJ whole genome shotgun (WGS) entry which is preliminary data.</text>
</comment>
<protein>
    <submittedName>
        <fullName evidence="1">Uncharacterized protein</fullName>
    </submittedName>
</protein>
<accession>A0A2W0EQY6</accession>